<feature type="domain" description="ABC transporter" evidence="5">
    <location>
        <begin position="8"/>
        <end position="197"/>
    </location>
</feature>
<evidence type="ECO:0000256" key="3">
    <source>
        <dbReference type="ARBA" id="ARBA00022741"/>
    </source>
</evidence>
<dbReference type="PROSITE" id="PS00211">
    <property type="entry name" value="ABC_TRANSPORTER_1"/>
    <property type="match status" value="1"/>
</dbReference>
<keyword evidence="4" id="KW-0067">ATP-binding</keyword>
<evidence type="ECO:0000259" key="5">
    <source>
        <dbReference type="PROSITE" id="PS50893"/>
    </source>
</evidence>
<keyword evidence="3" id="KW-0547">Nucleotide-binding</keyword>
<organism evidence="6">
    <name type="scientific">marine sediment metagenome</name>
    <dbReference type="NCBI Taxonomy" id="412755"/>
    <lineage>
        <taxon>unclassified sequences</taxon>
        <taxon>metagenomes</taxon>
        <taxon>ecological metagenomes</taxon>
    </lineage>
</organism>
<dbReference type="CDD" id="cd03230">
    <property type="entry name" value="ABC_DR_subfamily_A"/>
    <property type="match status" value="1"/>
</dbReference>
<keyword evidence="2" id="KW-0813">Transport</keyword>
<evidence type="ECO:0000256" key="4">
    <source>
        <dbReference type="ARBA" id="ARBA00022840"/>
    </source>
</evidence>
<dbReference type="InterPro" id="IPR003593">
    <property type="entry name" value="AAA+_ATPase"/>
</dbReference>
<feature type="non-terminal residue" evidence="6">
    <location>
        <position position="197"/>
    </location>
</feature>
<dbReference type="PROSITE" id="PS50893">
    <property type="entry name" value="ABC_TRANSPORTER_2"/>
    <property type="match status" value="1"/>
</dbReference>
<protein>
    <recommendedName>
        <fullName evidence="5">ABC transporter domain-containing protein</fullName>
    </recommendedName>
</protein>
<gene>
    <name evidence="6" type="ORF">S01H1_74801</name>
</gene>
<dbReference type="PANTHER" id="PTHR42711:SF5">
    <property type="entry name" value="ABC TRANSPORTER ATP-BINDING PROTEIN NATA"/>
    <property type="match status" value="1"/>
</dbReference>
<dbReference type="SUPFAM" id="SSF52540">
    <property type="entry name" value="P-loop containing nucleoside triphosphate hydrolases"/>
    <property type="match status" value="1"/>
</dbReference>
<dbReference type="Gene3D" id="3.40.50.300">
    <property type="entry name" value="P-loop containing nucleotide triphosphate hydrolases"/>
    <property type="match status" value="1"/>
</dbReference>
<dbReference type="GO" id="GO:0016887">
    <property type="term" value="F:ATP hydrolysis activity"/>
    <property type="evidence" value="ECO:0007669"/>
    <property type="project" value="InterPro"/>
</dbReference>
<dbReference type="InterPro" id="IPR003439">
    <property type="entry name" value="ABC_transporter-like_ATP-bd"/>
</dbReference>
<dbReference type="InterPro" id="IPR017871">
    <property type="entry name" value="ABC_transporter-like_CS"/>
</dbReference>
<reference evidence="6" key="1">
    <citation type="journal article" date="2014" name="Front. Microbiol.">
        <title>High frequency of phylogenetically diverse reductive dehalogenase-homologous genes in deep subseafloor sedimentary metagenomes.</title>
        <authorList>
            <person name="Kawai M."/>
            <person name="Futagami T."/>
            <person name="Toyoda A."/>
            <person name="Takaki Y."/>
            <person name="Nishi S."/>
            <person name="Hori S."/>
            <person name="Arai W."/>
            <person name="Tsubouchi T."/>
            <person name="Morono Y."/>
            <person name="Uchiyama I."/>
            <person name="Ito T."/>
            <person name="Fujiyama A."/>
            <person name="Inagaki F."/>
            <person name="Takami H."/>
        </authorList>
    </citation>
    <scope>NUCLEOTIDE SEQUENCE</scope>
    <source>
        <strain evidence="6">Expedition CK06-06</strain>
    </source>
</reference>
<evidence type="ECO:0000313" key="6">
    <source>
        <dbReference type="EMBL" id="GAG44841.1"/>
    </source>
</evidence>
<dbReference type="Pfam" id="PF00005">
    <property type="entry name" value="ABC_tran"/>
    <property type="match status" value="1"/>
</dbReference>
<dbReference type="InterPro" id="IPR050763">
    <property type="entry name" value="ABC_transporter_ATP-binding"/>
</dbReference>
<evidence type="ECO:0000256" key="2">
    <source>
        <dbReference type="ARBA" id="ARBA00022448"/>
    </source>
</evidence>
<accession>X0Z8I8</accession>
<dbReference type="InterPro" id="IPR027417">
    <property type="entry name" value="P-loop_NTPase"/>
</dbReference>
<dbReference type="AlphaFoldDB" id="X0Z8I8"/>
<proteinExistence type="inferred from homology"/>
<dbReference type="GO" id="GO:0005524">
    <property type="term" value="F:ATP binding"/>
    <property type="evidence" value="ECO:0007669"/>
    <property type="project" value="UniProtKB-KW"/>
</dbReference>
<sequence length="197" mass="21219">MGNNEIVIQTNGLSKTFDTVHAVRNLDLEVRSGSRFGFLGPNGAGKTTTVRILSGLLKQTSGNATVVGYDVSTQREEIKAVTGLLPESPGLYSKLSAVEFLEFIGALNGRNGTALNRRIDIMLEMLGLEGRQNDLLESYSSGMKQKVLVASTLLSEPKLVFLDEPTSRLDPAASALVKDLILVLASETDTSFFICSH</sequence>
<dbReference type="EMBL" id="BARS01050061">
    <property type="protein sequence ID" value="GAG44841.1"/>
    <property type="molecule type" value="Genomic_DNA"/>
</dbReference>
<name>X0Z8I8_9ZZZZ</name>
<dbReference type="PANTHER" id="PTHR42711">
    <property type="entry name" value="ABC TRANSPORTER ATP-BINDING PROTEIN"/>
    <property type="match status" value="1"/>
</dbReference>
<comment type="similarity">
    <text evidence="1">Belongs to the ABC transporter superfamily.</text>
</comment>
<evidence type="ECO:0000256" key="1">
    <source>
        <dbReference type="ARBA" id="ARBA00005417"/>
    </source>
</evidence>
<comment type="caution">
    <text evidence="6">The sequence shown here is derived from an EMBL/GenBank/DDBJ whole genome shotgun (WGS) entry which is preliminary data.</text>
</comment>
<dbReference type="SMART" id="SM00382">
    <property type="entry name" value="AAA"/>
    <property type="match status" value="1"/>
</dbReference>